<feature type="transmembrane region" description="Helical" evidence="1">
    <location>
        <begin position="238"/>
        <end position="255"/>
    </location>
</feature>
<dbReference type="Pfam" id="PF19040">
    <property type="entry name" value="SGNH"/>
    <property type="match status" value="1"/>
</dbReference>
<feature type="domain" description="Acyltransferase 3" evidence="2">
    <location>
        <begin position="5"/>
        <end position="291"/>
    </location>
</feature>
<dbReference type="GO" id="GO:0009103">
    <property type="term" value="P:lipopolysaccharide biosynthetic process"/>
    <property type="evidence" value="ECO:0007669"/>
    <property type="project" value="TreeGrafter"/>
</dbReference>
<accession>A0A1C2DW00</accession>
<evidence type="ECO:0000259" key="2">
    <source>
        <dbReference type="Pfam" id="PF01757"/>
    </source>
</evidence>
<feature type="transmembrane region" description="Helical" evidence="1">
    <location>
        <begin position="131"/>
        <end position="150"/>
    </location>
</feature>
<dbReference type="AlphaFoldDB" id="A0A1C2DW00"/>
<evidence type="ECO:0000313" key="5">
    <source>
        <dbReference type="Proteomes" id="UP000094412"/>
    </source>
</evidence>
<evidence type="ECO:0000259" key="3">
    <source>
        <dbReference type="Pfam" id="PF19040"/>
    </source>
</evidence>
<feature type="domain" description="SGNH" evidence="3">
    <location>
        <begin position="367"/>
        <end position="614"/>
    </location>
</feature>
<evidence type="ECO:0000313" key="4">
    <source>
        <dbReference type="EMBL" id="OCX18941.1"/>
    </source>
</evidence>
<comment type="caution">
    <text evidence="4">The sequence shown here is derived from an EMBL/GenBank/DDBJ whole genome shotgun (WGS) entry which is preliminary data.</text>
</comment>
<evidence type="ECO:0008006" key="6">
    <source>
        <dbReference type="Google" id="ProtNLM"/>
    </source>
</evidence>
<gene>
    <name evidence="4" type="ORF">QV13_12060</name>
</gene>
<name>A0A1C2DW00_9HYPH</name>
<keyword evidence="1" id="KW-1133">Transmembrane helix</keyword>
<dbReference type="Proteomes" id="UP000094412">
    <property type="component" value="Unassembled WGS sequence"/>
</dbReference>
<dbReference type="InterPro" id="IPR002656">
    <property type="entry name" value="Acyl_transf_3_dom"/>
</dbReference>
<feature type="transmembrane region" description="Helical" evidence="1">
    <location>
        <begin position="105"/>
        <end position="125"/>
    </location>
</feature>
<keyword evidence="1" id="KW-0472">Membrane</keyword>
<feature type="transmembrane region" description="Helical" evidence="1">
    <location>
        <begin position="6"/>
        <end position="24"/>
    </location>
</feature>
<feature type="transmembrane region" description="Helical" evidence="1">
    <location>
        <begin position="74"/>
        <end position="93"/>
    </location>
</feature>
<keyword evidence="5" id="KW-1185">Reference proteome</keyword>
<protein>
    <recommendedName>
        <fullName evidence="6">Acyltransferase</fullName>
    </recommendedName>
</protein>
<dbReference type="GO" id="GO:0016747">
    <property type="term" value="F:acyltransferase activity, transferring groups other than amino-acyl groups"/>
    <property type="evidence" value="ECO:0007669"/>
    <property type="project" value="InterPro"/>
</dbReference>
<dbReference type="PANTHER" id="PTHR23028:SF53">
    <property type="entry name" value="ACYL_TRANSF_3 DOMAIN-CONTAINING PROTEIN"/>
    <property type="match status" value="1"/>
</dbReference>
<reference evidence="4 5" key="1">
    <citation type="submission" date="2016-08" db="EMBL/GenBank/DDBJ databases">
        <title>Whole genome sequence of Mesorhizobium sp. strain UASWS1009 isolated from industrial sewage.</title>
        <authorList>
            <person name="Crovadore J."/>
            <person name="Calmin G."/>
            <person name="Chablais R."/>
            <person name="Cochard B."/>
            <person name="Lefort F."/>
        </authorList>
    </citation>
    <scope>NUCLEOTIDE SEQUENCE [LARGE SCALE GENOMIC DNA]</scope>
    <source>
        <strain evidence="4 5">UASWS1009</strain>
    </source>
</reference>
<dbReference type="Pfam" id="PF01757">
    <property type="entry name" value="Acyl_transf_3"/>
    <property type="match status" value="1"/>
</dbReference>
<keyword evidence="1" id="KW-0812">Transmembrane</keyword>
<proteinExistence type="predicted"/>
<dbReference type="EMBL" id="MDEO01000031">
    <property type="protein sequence ID" value="OCX18941.1"/>
    <property type="molecule type" value="Genomic_DNA"/>
</dbReference>
<feature type="transmembrane region" description="Helical" evidence="1">
    <location>
        <begin position="197"/>
        <end position="226"/>
    </location>
</feature>
<dbReference type="InterPro" id="IPR043968">
    <property type="entry name" value="SGNH"/>
</dbReference>
<sequence>MRGGYLGVDVFFVISGYLITRILLKDLSLGALPDFYFRRVRRLLPALYLVCASSLALGLYVLPPEALIKLARSAIAGIAFVSNIYFYLTTDYWSEAASLTPLIHLWSLSVEEQFYLFYPALLLLLAGRPKWFALAVPVLMIASLAAALRLPAASPEVFYLSVFRAWELLAGALVGLWHERRRDGLDLPRWTDILPPIGLVLIGLAFILGGNYTANLASVLGAMLVLGTARQQAWPTRVLAWPPAVFLGLISYPLYLWHQPVLAFAGSYFLSDLDLASRLSLVVLCIILAAATWFFVERPIRQGMSLGQTWRLSLPVSVALIVTSLCLMALHGVPQRYNSEQLKLLAASAQRGTTVLEGQNCKTSTVSKPCRIGDPAAPITWALLGDSHAETLSDSVSELLARNGLAGEVLTYPGCPFIVGIEPVYTNEACASFAKDVMETLLKDHIETVIIQDRTTAYIQGTRFDNGEGGVEPGKPFPVRPVGQKDLGEPTRIAEVEALFTGTITGLLDRGIRVIYIAPVPEVGWHVPRVAARLAARGSIPITTSRTRYFERHRGLFKVLDTLSGRPGLTVVYPDQTFCDPKNNRCRTASDGELLYTDTDHLSRKGGRFLVEAMGRQLTSLGLLSK</sequence>
<dbReference type="STRING" id="1566387.QV13_12060"/>
<feature type="transmembrane region" description="Helical" evidence="1">
    <location>
        <begin position="275"/>
        <end position="296"/>
    </location>
</feature>
<evidence type="ECO:0000256" key="1">
    <source>
        <dbReference type="SAM" id="Phobius"/>
    </source>
</evidence>
<dbReference type="PANTHER" id="PTHR23028">
    <property type="entry name" value="ACETYLTRANSFERASE"/>
    <property type="match status" value="1"/>
</dbReference>
<feature type="transmembrane region" description="Helical" evidence="1">
    <location>
        <begin position="45"/>
        <end position="62"/>
    </location>
</feature>
<organism evidence="4 5">
    <name type="scientific">Mesorhizobium hungaricum</name>
    <dbReference type="NCBI Taxonomy" id="1566387"/>
    <lineage>
        <taxon>Bacteria</taxon>
        <taxon>Pseudomonadati</taxon>
        <taxon>Pseudomonadota</taxon>
        <taxon>Alphaproteobacteria</taxon>
        <taxon>Hyphomicrobiales</taxon>
        <taxon>Phyllobacteriaceae</taxon>
        <taxon>Mesorhizobium</taxon>
    </lineage>
</organism>
<feature type="transmembrane region" description="Helical" evidence="1">
    <location>
        <begin position="312"/>
        <end position="333"/>
    </location>
</feature>
<dbReference type="InterPro" id="IPR050879">
    <property type="entry name" value="Acyltransferase_3"/>
</dbReference>
<dbReference type="GO" id="GO:0016020">
    <property type="term" value="C:membrane"/>
    <property type="evidence" value="ECO:0007669"/>
    <property type="project" value="TreeGrafter"/>
</dbReference>